<reference evidence="3" key="1">
    <citation type="submission" date="2018-12" db="EMBL/GenBank/DDBJ databases">
        <title>Tengunoibacter tsumagoiensis gen. nov., sp. nov., Dictyobacter kobayashii sp. nov., D. alpinus sp. nov., and D. joshuensis sp. nov. and description of Dictyobacteraceae fam. nov. within the order Ktedonobacterales isolated from Tengu-no-mugimeshi.</title>
        <authorList>
            <person name="Wang C.M."/>
            <person name="Zheng Y."/>
            <person name="Sakai Y."/>
            <person name="Toyoda A."/>
            <person name="Minakuchi Y."/>
            <person name="Abe K."/>
            <person name="Yokota A."/>
            <person name="Yabe S."/>
        </authorList>
    </citation>
    <scope>NUCLEOTIDE SEQUENCE [LARGE SCALE GENOMIC DNA]</scope>
    <source>
        <strain evidence="3">Uno16</strain>
    </source>
</reference>
<evidence type="ECO:0008006" key="4">
    <source>
        <dbReference type="Google" id="ProtNLM"/>
    </source>
</evidence>
<accession>A0A402BLC2</accession>
<evidence type="ECO:0000313" key="2">
    <source>
        <dbReference type="EMBL" id="GCE32110.1"/>
    </source>
</evidence>
<dbReference type="EMBL" id="BIFT01000003">
    <property type="protein sequence ID" value="GCE32110.1"/>
    <property type="molecule type" value="Genomic_DNA"/>
</dbReference>
<gene>
    <name evidence="2" type="ORF">KDA_75940</name>
</gene>
<keyword evidence="3" id="KW-1185">Reference proteome</keyword>
<protein>
    <recommendedName>
        <fullName evidence="4">PRTRC system protein B</fullName>
    </recommendedName>
</protein>
<dbReference type="Pfam" id="PF14460">
    <property type="entry name" value="Prok-E2_D"/>
    <property type="match status" value="1"/>
</dbReference>
<dbReference type="AlphaFoldDB" id="A0A402BLC2"/>
<dbReference type="OrthoDB" id="163098at2"/>
<feature type="transmembrane region" description="Helical" evidence="1">
    <location>
        <begin position="112"/>
        <end position="132"/>
    </location>
</feature>
<sequence>MDYCEEGLIRAALLKDLQSPAPRVLGNIEAELLIVSGQYILHYRDDHQQDQIKFLSQESVRQAFDEQEVISGWLPAGIRQWGINTKGTWMIQWLPPAKHTLTLLGKGMPEEAISVALPALIFAGIGTMYYVWASKEREFSPNLPLYQAPLPNVYADGKVCFGNNTPAPVSAETFQNVWQLFINSPFNADLAGGKSTRHKTDVRHQLCASRKKATYPVGDLVPFKRYSYENPLTLSDAVDHYFLQKNF</sequence>
<evidence type="ECO:0000313" key="3">
    <source>
        <dbReference type="Proteomes" id="UP000287171"/>
    </source>
</evidence>
<proteinExistence type="predicted"/>
<keyword evidence="1" id="KW-0472">Membrane</keyword>
<keyword evidence="1" id="KW-1133">Transmembrane helix</keyword>
<dbReference type="RefSeq" id="WP_126632109.1">
    <property type="nucleotide sequence ID" value="NZ_BIFT01000003.1"/>
</dbReference>
<keyword evidence="1" id="KW-0812">Transmembrane</keyword>
<evidence type="ECO:0000256" key="1">
    <source>
        <dbReference type="SAM" id="Phobius"/>
    </source>
</evidence>
<name>A0A402BLC2_9CHLR</name>
<dbReference type="Proteomes" id="UP000287171">
    <property type="component" value="Unassembled WGS sequence"/>
</dbReference>
<organism evidence="2 3">
    <name type="scientific">Dictyobacter alpinus</name>
    <dbReference type="NCBI Taxonomy" id="2014873"/>
    <lineage>
        <taxon>Bacteria</taxon>
        <taxon>Bacillati</taxon>
        <taxon>Chloroflexota</taxon>
        <taxon>Ktedonobacteria</taxon>
        <taxon>Ktedonobacterales</taxon>
        <taxon>Dictyobacteraceae</taxon>
        <taxon>Dictyobacter</taxon>
    </lineage>
</organism>
<comment type="caution">
    <text evidence="2">The sequence shown here is derived from an EMBL/GenBank/DDBJ whole genome shotgun (WGS) entry which is preliminary data.</text>
</comment>
<dbReference type="InterPro" id="IPR032787">
    <property type="entry name" value="Prok-E2_D"/>
</dbReference>